<keyword evidence="5 8" id="KW-0560">Oxidoreductase</keyword>
<keyword evidence="3" id="KW-0285">Flavoprotein</keyword>
<dbReference type="SUPFAM" id="SSF52821">
    <property type="entry name" value="Rhodanese/Cell cycle control phosphatase"/>
    <property type="match status" value="1"/>
</dbReference>
<dbReference type="PROSITE" id="PS50206">
    <property type="entry name" value="RHODANESE_3"/>
    <property type="match status" value="1"/>
</dbReference>
<dbReference type="InterPro" id="IPR001763">
    <property type="entry name" value="Rhodanese-like_dom"/>
</dbReference>
<dbReference type="CDD" id="cd01524">
    <property type="entry name" value="RHOD_Pyr_redox"/>
    <property type="match status" value="1"/>
</dbReference>
<dbReference type="PANTHER" id="PTHR43429:SF1">
    <property type="entry name" value="NAD(P)H SULFUR OXIDOREDUCTASE (COA-DEPENDENT)"/>
    <property type="match status" value="1"/>
</dbReference>
<organism evidence="8 9">
    <name type="scientific">Pontibacillus chungwhensis</name>
    <dbReference type="NCBI Taxonomy" id="265426"/>
    <lineage>
        <taxon>Bacteria</taxon>
        <taxon>Bacillati</taxon>
        <taxon>Bacillota</taxon>
        <taxon>Bacilli</taxon>
        <taxon>Bacillales</taxon>
        <taxon>Bacillaceae</taxon>
        <taxon>Pontibacillus</taxon>
    </lineage>
</organism>
<dbReference type="InterPro" id="IPR036188">
    <property type="entry name" value="FAD/NAD-bd_sf"/>
</dbReference>
<dbReference type="GO" id="GO:0050451">
    <property type="term" value="F:CoA-disulfide reductase (NADPH) activity"/>
    <property type="evidence" value="ECO:0007669"/>
    <property type="project" value="UniProtKB-EC"/>
</dbReference>
<accession>A0ABY8UZ78</accession>
<evidence type="ECO:0000259" key="7">
    <source>
        <dbReference type="PROSITE" id="PS50206"/>
    </source>
</evidence>
<dbReference type="Pfam" id="PF02852">
    <property type="entry name" value="Pyr_redox_dim"/>
    <property type="match status" value="1"/>
</dbReference>
<evidence type="ECO:0000256" key="6">
    <source>
        <dbReference type="ARBA" id="ARBA00023284"/>
    </source>
</evidence>
<dbReference type="InterPro" id="IPR004099">
    <property type="entry name" value="Pyr_nucl-diS_OxRdtase_dimer"/>
</dbReference>
<protein>
    <submittedName>
        <fullName evidence="8">CoA-disulfide reductase</fullName>
        <ecNumber evidence="8">1.8.1.14</ecNumber>
    </submittedName>
</protein>
<dbReference type="PRINTS" id="PR00411">
    <property type="entry name" value="PNDRDTASEI"/>
</dbReference>
<comment type="cofactor">
    <cofactor evidence="1">
        <name>FAD</name>
        <dbReference type="ChEBI" id="CHEBI:57692"/>
    </cofactor>
</comment>
<dbReference type="Proteomes" id="UP001236652">
    <property type="component" value="Chromosome"/>
</dbReference>
<evidence type="ECO:0000256" key="2">
    <source>
        <dbReference type="ARBA" id="ARBA00009130"/>
    </source>
</evidence>
<keyword evidence="6" id="KW-0676">Redox-active center</keyword>
<evidence type="ECO:0000313" key="9">
    <source>
        <dbReference type="Proteomes" id="UP001236652"/>
    </source>
</evidence>
<dbReference type="InterPro" id="IPR050260">
    <property type="entry name" value="FAD-bd_OxRdtase"/>
</dbReference>
<dbReference type="NCBIfam" id="NF010037">
    <property type="entry name" value="PRK13512.1"/>
    <property type="match status" value="1"/>
</dbReference>
<dbReference type="Pfam" id="PF07992">
    <property type="entry name" value="Pyr_redox_2"/>
    <property type="match status" value="1"/>
</dbReference>
<evidence type="ECO:0000313" key="8">
    <source>
        <dbReference type="EMBL" id="WIF98987.1"/>
    </source>
</evidence>
<feature type="domain" description="Rhodanese" evidence="7">
    <location>
        <begin position="464"/>
        <end position="554"/>
    </location>
</feature>
<dbReference type="Pfam" id="PF00581">
    <property type="entry name" value="Rhodanese"/>
    <property type="match status" value="1"/>
</dbReference>
<dbReference type="InterPro" id="IPR016156">
    <property type="entry name" value="FAD/NAD-linked_Rdtase_dimer_sf"/>
</dbReference>
<keyword evidence="4" id="KW-0274">FAD</keyword>
<dbReference type="SUPFAM" id="SSF51905">
    <property type="entry name" value="FAD/NAD(P)-binding domain"/>
    <property type="match status" value="2"/>
</dbReference>
<dbReference type="InterPro" id="IPR036873">
    <property type="entry name" value="Rhodanese-like_dom_sf"/>
</dbReference>
<reference evidence="8 9" key="1">
    <citation type="submission" date="2023-05" db="EMBL/GenBank/DDBJ databases">
        <title>Comparative genomics reveals the evidence of polycyclic aromatic hydrocarbons degradation in moderately halophilic genus Pontibacillus.</title>
        <authorList>
            <person name="Yang H."/>
            <person name="Qian Z."/>
        </authorList>
    </citation>
    <scope>NUCLEOTIDE SEQUENCE [LARGE SCALE GENOMIC DNA]</scope>
    <source>
        <strain evidence="9">HN14</strain>
    </source>
</reference>
<name>A0ABY8UZ78_9BACI</name>
<evidence type="ECO:0000256" key="4">
    <source>
        <dbReference type="ARBA" id="ARBA00022827"/>
    </source>
</evidence>
<evidence type="ECO:0000256" key="3">
    <source>
        <dbReference type="ARBA" id="ARBA00022630"/>
    </source>
</evidence>
<evidence type="ECO:0000256" key="1">
    <source>
        <dbReference type="ARBA" id="ARBA00001974"/>
    </source>
</evidence>
<keyword evidence="9" id="KW-1185">Reference proteome</keyword>
<gene>
    <name evidence="8" type="ORF">QNI29_04850</name>
</gene>
<dbReference type="InterPro" id="IPR023753">
    <property type="entry name" value="FAD/NAD-binding_dom"/>
</dbReference>
<dbReference type="EMBL" id="CP126446">
    <property type="protein sequence ID" value="WIF98987.1"/>
    <property type="molecule type" value="Genomic_DNA"/>
</dbReference>
<dbReference type="RefSeq" id="WP_231418438.1">
    <property type="nucleotide sequence ID" value="NZ_CP126446.1"/>
</dbReference>
<dbReference type="PANTHER" id="PTHR43429">
    <property type="entry name" value="PYRIDINE NUCLEOTIDE-DISULFIDE OXIDOREDUCTASE DOMAIN-CONTAINING"/>
    <property type="match status" value="1"/>
</dbReference>
<sequence length="558" mass="61080">MNRKIIIVGGVAGGATAAARLRRLDEHSQIVMFERGAYISYANCGLPYYIGGTITDRSKLLVQTVEGMKSRFDLDIRTLTEVVRINRNEKTVTVRHHPTGDEYEESYDTLILSPGSKPIVPPIPGLAETNYFTLRNIPDTDKIYSFLEEQQPKHATIIGGGFIGLELAENLVDRGLDVTLVEKSPQVMAPIDPEMAAIVHKELKHKGVTLHLNDGVKAFEHQGTQVVLESGNSIETDFVALSIGVTPENTLATMAGLETNERGGIIVDEQMKTNDPAIYAVGDAVQVKDYQFGQPTMIPLAWPANRQGRLVADHIYGKNVRYSGTLGTSIAKVFDLTVAATGKNEKQLKAMGLSYEAVHIHPGSHAGYYPNATPLAMKLLFHPALGTIYGAQIIGKERADKRIDVLATAIKGGLTVLDLPDLELAYAPPYSSAKDPVNLLGYVASNVVEGEVDIVHWHEIDRIAESGGHILDARTPKEFNKGAIDGSINIPLDELRDRLVELPQDEPITVYCQAGLRGYVATKLLQQHGFTVRNLEGGYLTYSVWKNDQPTKLQTKEA</sequence>
<dbReference type="Gene3D" id="3.40.250.10">
    <property type="entry name" value="Rhodanese-like domain"/>
    <property type="match status" value="1"/>
</dbReference>
<dbReference type="SUPFAM" id="SSF55424">
    <property type="entry name" value="FAD/NAD-linked reductases, dimerisation (C-terminal) domain"/>
    <property type="match status" value="1"/>
</dbReference>
<evidence type="ECO:0000256" key="5">
    <source>
        <dbReference type="ARBA" id="ARBA00023002"/>
    </source>
</evidence>
<dbReference type="SMART" id="SM00450">
    <property type="entry name" value="RHOD"/>
    <property type="match status" value="1"/>
</dbReference>
<dbReference type="EC" id="1.8.1.14" evidence="8"/>
<proteinExistence type="inferred from homology"/>
<dbReference type="PRINTS" id="PR00368">
    <property type="entry name" value="FADPNR"/>
</dbReference>
<dbReference type="Gene3D" id="3.50.50.60">
    <property type="entry name" value="FAD/NAD(P)-binding domain"/>
    <property type="match status" value="2"/>
</dbReference>
<comment type="similarity">
    <text evidence="2">Belongs to the class-III pyridine nucleotide-disulfide oxidoreductase family.</text>
</comment>